<evidence type="ECO:0000256" key="1">
    <source>
        <dbReference type="ARBA" id="ARBA00022723"/>
    </source>
</evidence>
<evidence type="ECO:0000256" key="4">
    <source>
        <dbReference type="ARBA" id="ARBA00023125"/>
    </source>
</evidence>
<keyword evidence="1" id="KW-0479">Metal-binding</keyword>
<evidence type="ECO:0000256" key="2">
    <source>
        <dbReference type="ARBA" id="ARBA00022833"/>
    </source>
</evidence>
<keyword evidence="2" id="KW-0862">Zinc</keyword>
<dbReference type="PROSITE" id="PS00463">
    <property type="entry name" value="ZN2_CY6_FUNGAL_1"/>
    <property type="match status" value="1"/>
</dbReference>
<organism evidence="9 10">
    <name type="scientific">Amylocarpus encephaloides</name>
    <dbReference type="NCBI Taxonomy" id="45428"/>
    <lineage>
        <taxon>Eukaryota</taxon>
        <taxon>Fungi</taxon>
        <taxon>Dikarya</taxon>
        <taxon>Ascomycota</taxon>
        <taxon>Pezizomycotina</taxon>
        <taxon>Leotiomycetes</taxon>
        <taxon>Helotiales</taxon>
        <taxon>Helotiales incertae sedis</taxon>
        <taxon>Amylocarpus</taxon>
    </lineage>
</organism>
<dbReference type="PANTHER" id="PTHR36206:SF4">
    <property type="entry name" value="HYPOTHETICAL CONSERVED PROTEIN (EUROFUNG)-RELATED"/>
    <property type="match status" value="1"/>
</dbReference>
<reference evidence="9" key="1">
    <citation type="journal article" date="2021" name="IMA Fungus">
        <title>Genomic characterization of three marine fungi, including Emericellopsis atlantica sp. nov. with signatures of a generalist lifestyle and marine biomass degradation.</title>
        <authorList>
            <person name="Hagestad O.C."/>
            <person name="Hou L."/>
            <person name="Andersen J.H."/>
            <person name="Hansen E.H."/>
            <person name="Altermark B."/>
            <person name="Li C."/>
            <person name="Kuhnert E."/>
            <person name="Cox R.J."/>
            <person name="Crous P.W."/>
            <person name="Spatafora J.W."/>
            <person name="Lail K."/>
            <person name="Amirebrahimi M."/>
            <person name="Lipzen A."/>
            <person name="Pangilinan J."/>
            <person name="Andreopoulos W."/>
            <person name="Hayes R.D."/>
            <person name="Ng V."/>
            <person name="Grigoriev I.V."/>
            <person name="Jackson S.A."/>
            <person name="Sutton T.D.S."/>
            <person name="Dobson A.D.W."/>
            <person name="Rama T."/>
        </authorList>
    </citation>
    <scope>NUCLEOTIDE SEQUENCE</scope>
    <source>
        <strain evidence="9">TRa018bII</strain>
    </source>
</reference>
<dbReference type="InterPro" id="IPR036864">
    <property type="entry name" value="Zn2-C6_fun-type_DNA-bd_sf"/>
</dbReference>
<dbReference type="GO" id="GO:0003677">
    <property type="term" value="F:DNA binding"/>
    <property type="evidence" value="ECO:0007669"/>
    <property type="project" value="UniProtKB-KW"/>
</dbReference>
<evidence type="ECO:0000256" key="7">
    <source>
        <dbReference type="SAM" id="MobiDB-lite"/>
    </source>
</evidence>
<evidence type="ECO:0000313" key="10">
    <source>
        <dbReference type="Proteomes" id="UP000824998"/>
    </source>
</evidence>
<dbReference type="OrthoDB" id="3172332at2759"/>
<evidence type="ECO:0000256" key="5">
    <source>
        <dbReference type="ARBA" id="ARBA00023163"/>
    </source>
</evidence>
<comment type="caution">
    <text evidence="9">The sequence shown here is derived from an EMBL/GenBank/DDBJ whole genome shotgun (WGS) entry which is preliminary data.</text>
</comment>
<dbReference type="InterPro" id="IPR001138">
    <property type="entry name" value="Zn2Cys6_DnaBD"/>
</dbReference>
<accession>A0A9P7YMU0</accession>
<dbReference type="Proteomes" id="UP000824998">
    <property type="component" value="Unassembled WGS sequence"/>
</dbReference>
<feature type="compositionally biased region" description="Pro residues" evidence="7">
    <location>
        <begin position="85"/>
        <end position="97"/>
    </location>
</feature>
<dbReference type="SMART" id="SM00066">
    <property type="entry name" value="GAL4"/>
    <property type="match status" value="1"/>
</dbReference>
<gene>
    <name evidence="9" type="ORF">BJ875DRAFT_251636</name>
</gene>
<dbReference type="SUPFAM" id="SSF57701">
    <property type="entry name" value="Zn2/Cys6 DNA-binding domain"/>
    <property type="match status" value="1"/>
</dbReference>
<feature type="compositionally biased region" description="Polar residues" evidence="7">
    <location>
        <begin position="1"/>
        <end position="11"/>
    </location>
</feature>
<name>A0A9P7YMU0_9HELO</name>
<evidence type="ECO:0000256" key="6">
    <source>
        <dbReference type="ARBA" id="ARBA00023242"/>
    </source>
</evidence>
<evidence type="ECO:0000313" key="9">
    <source>
        <dbReference type="EMBL" id="KAG9235970.1"/>
    </source>
</evidence>
<dbReference type="InterPro" id="IPR052360">
    <property type="entry name" value="Transcr_Regulatory_Proteins"/>
</dbReference>
<dbReference type="Gene3D" id="4.10.240.10">
    <property type="entry name" value="Zn(2)-C6 fungal-type DNA-binding domain"/>
    <property type="match status" value="1"/>
</dbReference>
<proteinExistence type="predicted"/>
<dbReference type="CDD" id="cd00067">
    <property type="entry name" value="GAL4"/>
    <property type="match status" value="1"/>
</dbReference>
<keyword evidence="3" id="KW-0805">Transcription regulation</keyword>
<keyword evidence="4" id="KW-0238">DNA-binding</keyword>
<dbReference type="PROSITE" id="PS50048">
    <property type="entry name" value="ZN2_CY6_FUNGAL_2"/>
    <property type="match status" value="1"/>
</dbReference>
<dbReference type="Pfam" id="PF00172">
    <property type="entry name" value="Zn_clus"/>
    <property type="match status" value="1"/>
</dbReference>
<evidence type="ECO:0000256" key="3">
    <source>
        <dbReference type="ARBA" id="ARBA00023015"/>
    </source>
</evidence>
<feature type="region of interest" description="Disordered" evidence="7">
    <location>
        <begin position="48"/>
        <end position="111"/>
    </location>
</feature>
<dbReference type="GO" id="GO:0008270">
    <property type="term" value="F:zinc ion binding"/>
    <property type="evidence" value="ECO:0007669"/>
    <property type="project" value="InterPro"/>
</dbReference>
<keyword evidence="5" id="KW-0804">Transcription</keyword>
<keyword evidence="6" id="KW-0539">Nucleus</keyword>
<evidence type="ECO:0000259" key="8">
    <source>
        <dbReference type="PROSITE" id="PS50048"/>
    </source>
</evidence>
<dbReference type="GO" id="GO:0000981">
    <property type="term" value="F:DNA-binding transcription factor activity, RNA polymerase II-specific"/>
    <property type="evidence" value="ECO:0007669"/>
    <property type="project" value="InterPro"/>
</dbReference>
<sequence>MDDSASISSQGKKPRASKPKVKTGCVTCKQRRVKCDETKPECLRCSNFGRKCGGYPVKEDSPPPKGPTLAVPRKLLSKAMQISPSPSPRPSPSPSPVPQMQIAPPTHRPLFPSGVTCQDEREYRYFNHFRDVTALELSSGFDPRLWNVLVLEACDITAIRQLTIATAALSLAASNSASVMENMEHCDHHQYALQMYGESLRAIREMVTTGHDSMRIALISALLIFCFESISGDISRAVTHAQSAVEMIVRRISHAPRTFYFPRINALGYRETAPIDEDLLTAFMRLDRPSLTLLSSRVGGRPSEIDRIFNILFCNEHLEIPRGFATITEARVCFEDISWRMLTTTQPPAAITKVRDTDPAGISSADHMALPLQLKSWYESAEVLSTFPALSTELAHWHDAFSPILNYAMGPTGDSLFMGSVMLHIQALSAELFATGSFTPTTPRRTFETPNEEPTEFPTAHAIISLARRVVAHHQFSTGFVFDEGLIPALVHLWLLCPDLELKRQAIGVLESMRPRREGSWDSTTAAAAGRRFLQQESNGEYTEMIDPMLLGEA</sequence>
<feature type="domain" description="Zn(2)-C6 fungal-type" evidence="8">
    <location>
        <begin position="24"/>
        <end position="52"/>
    </location>
</feature>
<feature type="compositionally biased region" description="Basic residues" evidence="7">
    <location>
        <begin position="12"/>
        <end position="21"/>
    </location>
</feature>
<dbReference type="EMBL" id="MU251418">
    <property type="protein sequence ID" value="KAG9235970.1"/>
    <property type="molecule type" value="Genomic_DNA"/>
</dbReference>
<feature type="region of interest" description="Disordered" evidence="7">
    <location>
        <begin position="1"/>
        <end position="24"/>
    </location>
</feature>
<keyword evidence="10" id="KW-1185">Reference proteome</keyword>
<dbReference type="AlphaFoldDB" id="A0A9P7YMU0"/>
<protein>
    <recommendedName>
        <fullName evidence="8">Zn(2)-C6 fungal-type domain-containing protein</fullName>
    </recommendedName>
</protein>
<dbReference type="PANTHER" id="PTHR36206">
    <property type="entry name" value="ASPERCRYPTIN BIOSYNTHESIS CLUSTER-SPECIFIC TRANSCRIPTION REGULATOR ATNN-RELATED"/>
    <property type="match status" value="1"/>
</dbReference>